<feature type="region of interest" description="Disordered" evidence="1">
    <location>
        <begin position="43"/>
        <end position="65"/>
    </location>
</feature>
<gene>
    <name evidence="2" type="ORF">DFR42_107186</name>
</gene>
<organism evidence="2 3">
    <name type="scientific">Undibacterium pigrum</name>
    <dbReference type="NCBI Taxonomy" id="401470"/>
    <lineage>
        <taxon>Bacteria</taxon>
        <taxon>Pseudomonadati</taxon>
        <taxon>Pseudomonadota</taxon>
        <taxon>Betaproteobacteria</taxon>
        <taxon>Burkholderiales</taxon>
        <taxon>Oxalobacteraceae</taxon>
        <taxon>Undibacterium</taxon>
    </lineage>
</organism>
<accession>A0A318J1Q7</accession>
<reference evidence="2 3" key="1">
    <citation type="submission" date="2018-05" db="EMBL/GenBank/DDBJ databases">
        <title>Genomic Encyclopedia of Type Strains, Phase IV (KMG-IV): sequencing the most valuable type-strain genomes for metagenomic binning, comparative biology and taxonomic classification.</title>
        <authorList>
            <person name="Goeker M."/>
        </authorList>
    </citation>
    <scope>NUCLEOTIDE SEQUENCE [LARGE SCALE GENOMIC DNA]</scope>
    <source>
        <strain evidence="2 3">DSM 19792</strain>
    </source>
</reference>
<proteinExistence type="predicted"/>
<evidence type="ECO:0008006" key="4">
    <source>
        <dbReference type="Google" id="ProtNLM"/>
    </source>
</evidence>
<evidence type="ECO:0000313" key="3">
    <source>
        <dbReference type="Proteomes" id="UP000247792"/>
    </source>
</evidence>
<sequence>MTHIIAGRLQQQDQVQQARHQLMAICFAENQISSFYLNPPGQHDMYPIGGDRDESPGAKEAGSGAVGGATTGGVIGAAVGMIGAPVTGPVSTALGALVGAHVGSLIGSLSQMKDKGDAEDDAENAAAVRRSGMIVAVSVAKPESEEAVINILKNLGADQIELGEGDISNGDWKDFDPRTPPRFIASIKPAPVEQQAAEQGVTGREL</sequence>
<comment type="caution">
    <text evidence="2">The sequence shown here is derived from an EMBL/GenBank/DDBJ whole genome shotgun (WGS) entry which is preliminary data.</text>
</comment>
<dbReference type="Proteomes" id="UP000247792">
    <property type="component" value="Unassembled WGS sequence"/>
</dbReference>
<evidence type="ECO:0000256" key="1">
    <source>
        <dbReference type="SAM" id="MobiDB-lite"/>
    </source>
</evidence>
<dbReference type="EMBL" id="QJKB01000007">
    <property type="protein sequence ID" value="PXX41535.1"/>
    <property type="molecule type" value="Genomic_DNA"/>
</dbReference>
<dbReference type="AlphaFoldDB" id="A0A318J1Q7"/>
<protein>
    <recommendedName>
        <fullName evidence="4">Outer membrane protein with glycine zipper</fullName>
    </recommendedName>
</protein>
<name>A0A318J1Q7_9BURK</name>
<evidence type="ECO:0000313" key="2">
    <source>
        <dbReference type="EMBL" id="PXX41535.1"/>
    </source>
</evidence>
<dbReference type="RefSeq" id="WP_211324364.1">
    <property type="nucleotide sequence ID" value="NZ_QJKB01000007.1"/>
</dbReference>
<keyword evidence="3" id="KW-1185">Reference proteome</keyword>